<keyword evidence="4" id="KW-1185">Reference proteome</keyword>
<dbReference type="InterPro" id="IPR013783">
    <property type="entry name" value="Ig-like_fold"/>
</dbReference>
<protein>
    <recommendedName>
        <fullName evidence="5">Ig-like domain-containing protein</fullName>
    </recommendedName>
</protein>
<dbReference type="InterPro" id="IPR014755">
    <property type="entry name" value="Cu-Rt/internalin_Ig-like"/>
</dbReference>
<gene>
    <name evidence="3" type="ORF">FRY74_12745</name>
</gene>
<dbReference type="EMBL" id="VOOS01000014">
    <property type="protein sequence ID" value="TXB63443.1"/>
    <property type="molecule type" value="Genomic_DNA"/>
</dbReference>
<name>A0A5C6RMK8_9FLAO</name>
<evidence type="ECO:0000313" key="4">
    <source>
        <dbReference type="Proteomes" id="UP000321721"/>
    </source>
</evidence>
<reference evidence="3 4" key="1">
    <citation type="submission" date="2019-08" db="EMBL/GenBank/DDBJ databases">
        <title>Genome of Vicingus serpentipes NCIMB 15042.</title>
        <authorList>
            <person name="Bowman J.P."/>
        </authorList>
    </citation>
    <scope>NUCLEOTIDE SEQUENCE [LARGE SCALE GENOMIC DNA]</scope>
    <source>
        <strain evidence="3 4">NCIMB 15042</strain>
    </source>
</reference>
<feature type="signal peptide" evidence="2">
    <location>
        <begin position="1"/>
        <end position="19"/>
    </location>
</feature>
<organism evidence="3 4">
    <name type="scientific">Vicingus serpentipes</name>
    <dbReference type="NCBI Taxonomy" id="1926625"/>
    <lineage>
        <taxon>Bacteria</taxon>
        <taxon>Pseudomonadati</taxon>
        <taxon>Bacteroidota</taxon>
        <taxon>Flavobacteriia</taxon>
        <taxon>Flavobacteriales</taxon>
        <taxon>Vicingaceae</taxon>
        <taxon>Vicingus</taxon>
    </lineage>
</organism>
<feature type="chain" id="PRO_5022853667" description="Ig-like domain-containing protein" evidence="2">
    <location>
        <begin position="20"/>
        <end position="757"/>
    </location>
</feature>
<evidence type="ECO:0000256" key="2">
    <source>
        <dbReference type="SAM" id="SignalP"/>
    </source>
</evidence>
<evidence type="ECO:0000256" key="1">
    <source>
        <dbReference type="ARBA" id="ARBA00022729"/>
    </source>
</evidence>
<dbReference type="Proteomes" id="UP000321721">
    <property type="component" value="Unassembled WGS sequence"/>
</dbReference>
<sequence length="757" mass="77504">MKNLFLLTIAIFSVVIANAQGDICSQATPINLDVPLCGSSSVQTFNFTTNGATAENPYSALACMDAPAADVWFSFIATGNELDLNINSGMNDMNVGLYYGSNGSTCGDLLGFNCGTSNNGNFSELYTGLVTGDLYYLQISGANETDTDDFTLELESMLNCDVCLLQAGITASPGPTNGVYQPGTSITFCLEISEFDQISSNWLSGVVPTLSGNGWASTTATPVSENGGSGTYDWFWYNSSGNSANNPTVNQPGWYVDIDPQGNTPPDGNAGNNYGDPGIDGTGNWQFCWQAQTLPVGSCVNGASLTMDVNTYVDGEIGSYTVDGCENDPSYQFTAIISCCDFPLTSFVDPPCGDPNGGSATATGQGGTAPYDYVWENSSGQTVLSQNDLGDGVASSATGLAAGTYTVTVTDDNGCEKIVDITLTATPSSLAVDAGPTVSTCPNLSGGIIPVTIGGSPTASGSSGYTYTWTPNTNLSNDGIANPTAAPTSTTLYTVSVSDAAGCTITDTVTVVVNPLVVPTFAAVAPVCQNSAEPVLPTTSTNGISGAWSPAVSTATAGTQTYTFTPSAGQCADITTLDITVTPLVEPTFSAVPPVCQNATAPVLPTTSTNGITGTWNPVVSTAAAGTQTYTFTSSAGQCADITTLDITINPLPIPVALADSVNCFAETDGAVTVTGVTGTSAFPSGYSYSWDDDATLPALANTQTAAGLGVGVYTVTVQDLTTTCIGQTTVEIFEPTVLSINPETHNDPICNGDTTG</sequence>
<comment type="caution">
    <text evidence="3">The sequence shown here is derived from an EMBL/GenBank/DDBJ whole genome shotgun (WGS) entry which is preliminary data.</text>
</comment>
<proteinExistence type="predicted"/>
<dbReference type="Gene3D" id="2.60.40.10">
    <property type="entry name" value="Immunoglobulins"/>
    <property type="match status" value="1"/>
</dbReference>
<feature type="non-terminal residue" evidence="3">
    <location>
        <position position="757"/>
    </location>
</feature>
<evidence type="ECO:0000313" key="3">
    <source>
        <dbReference type="EMBL" id="TXB63443.1"/>
    </source>
</evidence>
<evidence type="ECO:0008006" key="5">
    <source>
        <dbReference type="Google" id="ProtNLM"/>
    </source>
</evidence>
<accession>A0A5C6RMK8</accession>
<keyword evidence="1 2" id="KW-0732">Signal</keyword>
<dbReference type="AlphaFoldDB" id="A0A5C6RMK8"/>
<dbReference type="Gene3D" id="2.60.40.1220">
    <property type="match status" value="1"/>
</dbReference>